<organism evidence="2 3">
    <name type="scientific">Erysipelothrix inopinata</name>
    <dbReference type="NCBI Taxonomy" id="225084"/>
    <lineage>
        <taxon>Bacteria</taxon>
        <taxon>Bacillati</taxon>
        <taxon>Bacillota</taxon>
        <taxon>Erysipelotrichia</taxon>
        <taxon>Erysipelotrichales</taxon>
        <taxon>Erysipelotrichaceae</taxon>
        <taxon>Erysipelothrix</taxon>
    </lineage>
</organism>
<dbReference type="KEGG" id="eio:H9L01_09970"/>
<evidence type="ECO:0000313" key="2">
    <source>
        <dbReference type="EMBL" id="QNN60678.1"/>
    </source>
</evidence>
<keyword evidence="3" id="KW-1185">Reference proteome</keyword>
<name>A0A7G9RYK3_9FIRM</name>
<gene>
    <name evidence="2" type="ORF">H9L01_09970</name>
</gene>
<dbReference type="RefSeq" id="WP_187533802.1">
    <property type="nucleotide sequence ID" value="NZ_CBCSHU010000005.1"/>
</dbReference>
<keyword evidence="1" id="KW-0472">Membrane</keyword>
<accession>A0A7G9RYK3</accession>
<dbReference type="Proteomes" id="UP000515928">
    <property type="component" value="Chromosome"/>
</dbReference>
<feature type="transmembrane region" description="Helical" evidence="1">
    <location>
        <begin position="7"/>
        <end position="27"/>
    </location>
</feature>
<keyword evidence="1" id="KW-1133">Transmembrane helix</keyword>
<reference evidence="2 3" key="1">
    <citation type="submission" date="2020-08" db="EMBL/GenBank/DDBJ databases">
        <title>Genome sequence of Erysipelothrix inopinata DSM 15511T.</title>
        <authorList>
            <person name="Hyun D.-W."/>
            <person name="Bae J.-W."/>
        </authorList>
    </citation>
    <scope>NUCLEOTIDE SEQUENCE [LARGE SCALE GENOMIC DNA]</scope>
    <source>
        <strain evidence="2 3">DSM 15511</strain>
    </source>
</reference>
<evidence type="ECO:0000313" key="3">
    <source>
        <dbReference type="Proteomes" id="UP000515928"/>
    </source>
</evidence>
<sequence length="152" mass="18016">MKKAKLIITSLILTSLILIGVFLWFYFSAEDTNFKIIEKRIHFNFEVIESKKNKGFLDNSDYYSLILLDDYDYQELSDTWKPQPSQNFDKTYFIENFSSFSDLDAYKRIESGDFMYFSIFTLSSQEDYKLEYYFFMGNGKIAVFSYDSKKGG</sequence>
<dbReference type="AlphaFoldDB" id="A0A7G9RYK3"/>
<keyword evidence="1" id="KW-0812">Transmembrane</keyword>
<dbReference type="EMBL" id="CP060715">
    <property type="protein sequence ID" value="QNN60678.1"/>
    <property type="molecule type" value="Genomic_DNA"/>
</dbReference>
<protein>
    <submittedName>
        <fullName evidence="2">Uncharacterized protein</fullName>
    </submittedName>
</protein>
<evidence type="ECO:0000256" key="1">
    <source>
        <dbReference type="SAM" id="Phobius"/>
    </source>
</evidence>
<proteinExistence type="predicted"/>